<proteinExistence type="predicted"/>
<evidence type="ECO:0000313" key="2">
    <source>
        <dbReference type="Proteomes" id="UP000321635"/>
    </source>
</evidence>
<comment type="caution">
    <text evidence="1">The sequence shown here is derived from an EMBL/GenBank/DDBJ whole genome shotgun (WGS) entry which is preliminary data.</text>
</comment>
<dbReference type="EMBL" id="BJYF01000010">
    <property type="protein sequence ID" value="GEN60074.1"/>
    <property type="molecule type" value="Genomic_DNA"/>
</dbReference>
<protein>
    <submittedName>
        <fullName evidence="1">Uncharacterized protein</fullName>
    </submittedName>
</protein>
<evidence type="ECO:0000313" key="1">
    <source>
        <dbReference type="EMBL" id="GEN60074.1"/>
    </source>
</evidence>
<keyword evidence="2" id="KW-1185">Reference proteome</keyword>
<name>A0A511XAT4_9PROT</name>
<reference evidence="1 2" key="1">
    <citation type="submission" date="2019-07" db="EMBL/GenBank/DDBJ databases">
        <title>Whole genome shotgun sequence of Acetobacter nitrogenifigens NBRC 105050.</title>
        <authorList>
            <person name="Hosoyama A."/>
            <person name="Uohara A."/>
            <person name="Ohji S."/>
            <person name="Ichikawa N."/>
        </authorList>
    </citation>
    <scope>NUCLEOTIDE SEQUENCE [LARGE SCALE GENOMIC DNA]</scope>
    <source>
        <strain evidence="1 2">NBRC 105050</strain>
    </source>
</reference>
<sequence length="79" mass="9248">MQRSFWELGYALILQQVFAQPARIHDVNCMPGAAVVIWKQRCGRNAKLRTQAEQRSGFGGWNGKFYQRDWFLKALDSWN</sequence>
<dbReference type="RefSeq" id="WP_246789360.1">
    <property type="nucleotide sequence ID" value="NZ_AUBI01000004.1"/>
</dbReference>
<dbReference type="Proteomes" id="UP000321635">
    <property type="component" value="Unassembled WGS sequence"/>
</dbReference>
<dbReference type="AlphaFoldDB" id="A0A511XAT4"/>
<gene>
    <name evidence="1" type="ORF">ANI02nite_19580</name>
</gene>
<organism evidence="1 2">
    <name type="scientific">Acetobacter nitrogenifigens DSM 23921 = NBRC 105050</name>
    <dbReference type="NCBI Taxonomy" id="1120919"/>
    <lineage>
        <taxon>Bacteria</taxon>
        <taxon>Pseudomonadati</taxon>
        <taxon>Pseudomonadota</taxon>
        <taxon>Alphaproteobacteria</taxon>
        <taxon>Acetobacterales</taxon>
        <taxon>Acetobacteraceae</taxon>
        <taxon>Acetobacter</taxon>
    </lineage>
</organism>
<accession>A0A511XAT4</accession>